<comment type="caution">
    <text evidence="2">The sequence shown here is derived from an EMBL/GenBank/DDBJ whole genome shotgun (WGS) entry which is preliminary data.</text>
</comment>
<dbReference type="PANTHER" id="PTHR37535">
    <property type="entry name" value="FLUG DOMAIN PROTEIN"/>
    <property type="match status" value="1"/>
</dbReference>
<evidence type="ECO:0008006" key="4">
    <source>
        <dbReference type="Google" id="ProtNLM"/>
    </source>
</evidence>
<dbReference type="PANTHER" id="PTHR37535:SF2">
    <property type="entry name" value="FINGER DOMAIN PROTEIN, PUTATIVE (AFU_ORTHOLOGUE AFUA_6G09300)-RELATED"/>
    <property type="match status" value="1"/>
</dbReference>
<protein>
    <recommendedName>
        <fullName evidence="4">FluG domain-containing protein</fullName>
    </recommendedName>
</protein>
<keyword evidence="3" id="KW-1185">Reference proteome</keyword>
<evidence type="ECO:0000313" key="3">
    <source>
        <dbReference type="Proteomes" id="UP000231358"/>
    </source>
</evidence>
<dbReference type="STRING" id="656916.A0A2G7GC07"/>
<evidence type="ECO:0000256" key="1">
    <source>
        <dbReference type="SAM" id="MobiDB-lite"/>
    </source>
</evidence>
<dbReference type="Proteomes" id="UP000231358">
    <property type="component" value="Unassembled WGS sequence"/>
</dbReference>
<reference evidence="2 3" key="1">
    <citation type="submission" date="2017-05" db="EMBL/GenBank/DDBJ databases">
        <title>Genome sequence for an aflatoxigenic pathogen of Argentinian peanut, Aspergillus arachidicola.</title>
        <authorList>
            <person name="Moore G."/>
            <person name="Beltz S.B."/>
            <person name="Mack B.M."/>
        </authorList>
    </citation>
    <scope>NUCLEOTIDE SEQUENCE [LARGE SCALE GENOMIC DNA]</scope>
    <source>
        <strain evidence="2 3">CBS 117610</strain>
    </source>
</reference>
<organism evidence="2 3">
    <name type="scientific">Aspergillus arachidicola</name>
    <dbReference type="NCBI Taxonomy" id="656916"/>
    <lineage>
        <taxon>Eukaryota</taxon>
        <taxon>Fungi</taxon>
        <taxon>Dikarya</taxon>
        <taxon>Ascomycota</taxon>
        <taxon>Pezizomycotina</taxon>
        <taxon>Eurotiomycetes</taxon>
        <taxon>Eurotiomycetidae</taxon>
        <taxon>Eurotiales</taxon>
        <taxon>Aspergillaceae</taxon>
        <taxon>Aspergillus</taxon>
        <taxon>Aspergillus subgen. Circumdati</taxon>
    </lineage>
</organism>
<dbReference type="AlphaFoldDB" id="A0A2G7GC07"/>
<dbReference type="EMBL" id="NEXV01000005">
    <property type="protein sequence ID" value="PIG90369.1"/>
    <property type="molecule type" value="Genomic_DNA"/>
</dbReference>
<feature type="region of interest" description="Disordered" evidence="1">
    <location>
        <begin position="207"/>
        <end position="272"/>
    </location>
</feature>
<evidence type="ECO:0000313" key="2">
    <source>
        <dbReference type="EMBL" id="PIG90369.1"/>
    </source>
</evidence>
<dbReference type="InterPro" id="IPR021842">
    <property type="entry name" value="DUF3435"/>
</dbReference>
<proteinExistence type="predicted"/>
<accession>A0A2G7GC07</accession>
<name>A0A2G7GC07_9EURO</name>
<gene>
    <name evidence="2" type="ORF">AARAC_011768</name>
</gene>
<sequence>MTFSGLPRKKGLQSNPERKSYLYYAQRRKLHLANGPTLPLYAPRTNVSAASVRGKWIRFCSETYHDPDVLLQNLTAVDVKSWFDWIEENFRGSIKAHGTLSNYWRTLKRLYFMKNFKTMGSLMENDCINYMNVVSRRMGLRRLPRPRPTEKAIDLLHFQTTHHVHCDSVFADEKQRLYHAVGLNLSSVTACRAVSLFDTRCPTNIQPDGSPAVYRKDESADDESLPPSPCSQSEEALCDSGYETNWSDKPGKLEDDIASTTSSDSSPSDAESDIDYMSDCSSVTDDGYLAGNDKTGTILWRHVEFYIIRHPVPKRPNILAAIVTLLHTKGEDRKPRLKRFVIEHEENLIFDLLSQLLSLAWHDGIFAPEIRDIEDIYTHPIPSHRRGMHLKVKREWLDKPIFREPERTPEGYRTSDSIPLKAQTWNRNLKRTGEKSGEEDNLTQKVLRRGGINAINNRAPASVRDQIADHESNAVKYYLNELVDFDTAAAFFERPSNEAVQRELRSATLLADNTAPLGLTDQQKCKIRRDPDIRRLRKTQSEAQHRPSHHYQIPERAELVDLLFYSLPPKTEEEAFRRRLKYIRLMIRWQDRKETPRRGVQTTVTAVPQRPIPQTSAPVNTVPARYNPLQCPFCLSDRRLPPALREKKKSKINKLWDHVENLHREELVAFATGTRQCGLCDIRNDDFVPSSVPHFKNHTQTVHGIRLRP</sequence>
<dbReference type="Pfam" id="PF11917">
    <property type="entry name" value="DUF3435"/>
    <property type="match status" value="1"/>
</dbReference>
<feature type="compositionally biased region" description="Low complexity" evidence="1">
    <location>
        <begin position="258"/>
        <end position="269"/>
    </location>
</feature>